<dbReference type="GO" id="GO:0042802">
    <property type="term" value="F:identical protein binding"/>
    <property type="evidence" value="ECO:0007669"/>
    <property type="project" value="TreeGrafter"/>
</dbReference>
<dbReference type="GO" id="GO:0046500">
    <property type="term" value="P:S-adenosylmethionine metabolic process"/>
    <property type="evidence" value="ECO:0007669"/>
    <property type="project" value="TreeGrafter"/>
</dbReference>
<dbReference type="Gene3D" id="3.40.50.150">
    <property type="entry name" value="Vaccinia Virus protein VP39"/>
    <property type="match status" value="1"/>
</dbReference>
<dbReference type="InterPro" id="IPR041698">
    <property type="entry name" value="Methyltransf_25"/>
</dbReference>
<dbReference type="GO" id="GO:1901052">
    <property type="term" value="P:sarcosine metabolic process"/>
    <property type="evidence" value="ECO:0007669"/>
    <property type="project" value="TreeGrafter"/>
</dbReference>
<dbReference type="GO" id="GO:0006730">
    <property type="term" value="P:one-carbon metabolic process"/>
    <property type="evidence" value="ECO:0007669"/>
    <property type="project" value="TreeGrafter"/>
</dbReference>
<keyword evidence="2 5" id="KW-0808">Transferase</keyword>
<dbReference type="CDD" id="cd02440">
    <property type="entry name" value="AdoMet_MTases"/>
    <property type="match status" value="1"/>
</dbReference>
<evidence type="ECO:0000256" key="3">
    <source>
        <dbReference type="ARBA" id="ARBA00022691"/>
    </source>
</evidence>
<evidence type="ECO:0000256" key="2">
    <source>
        <dbReference type="ARBA" id="ARBA00022679"/>
    </source>
</evidence>
<name>A0A1D8GMC6_9FIRM</name>
<keyword evidence="3" id="KW-0949">S-adenosyl-L-methionine</keyword>
<dbReference type="GO" id="GO:0051289">
    <property type="term" value="P:protein homotetramerization"/>
    <property type="evidence" value="ECO:0007669"/>
    <property type="project" value="TreeGrafter"/>
</dbReference>
<dbReference type="GO" id="GO:0016594">
    <property type="term" value="F:glycine binding"/>
    <property type="evidence" value="ECO:0007669"/>
    <property type="project" value="TreeGrafter"/>
</dbReference>
<dbReference type="InterPro" id="IPR014369">
    <property type="entry name" value="Gly/Sar_N_MeTrfase"/>
</dbReference>
<dbReference type="RefSeq" id="WP_069980362.1">
    <property type="nucleotide sequence ID" value="NZ_CP017269.1"/>
</dbReference>
<dbReference type="GO" id="GO:0006111">
    <property type="term" value="P:regulation of gluconeogenesis"/>
    <property type="evidence" value="ECO:0007669"/>
    <property type="project" value="TreeGrafter"/>
</dbReference>
<dbReference type="GO" id="GO:0005829">
    <property type="term" value="C:cytosol"/>
    <property type="evidence" value="ECO:0007669"/>
    <property type="project" value="TreeGrafter"/>
</dbReference>
<dbReference type="AlphaFoldDB" id="A0A1D8GMC6"/>
<proteinExistence type="predicted"/>
<evidence type="ECO:0000313" key="6">
    <source>
        <dbReference type="Proteomes" id="UP000095743"/>
    </source>
</evidence>
<gene>
    <name evidence="5" type="ORF">Gferi_22420</name>
</gene>
<dbReference type="OrthoDB" id="9791837at2"/>
<dbReference type="Proteomes" id="UP000095743">
    <property type="component" value="Chromosome"/>
</dbReference>
<dbReference type="PANTHER" id="PTHR16458:SF2">
    <property type="entry name" value="GLYCINE N-METHYLTRANSFERASE"/>
    <property type="match status" value="1"/>
</dbReference>
<reference evidence="5 6" key="1">
    <citation type="submission" date="2016-09" db="EMBL/GenBank/DDBJ databases">
        <title>Genomic analysis reveals versatility of anaerobic energy metabolism of Geosporobacter ferrireducens IRF9 of phylum Firmicutes.</title>
        <authorList>
            <person name="Kim S.-J."/>
        </authorList>
    </citation>
    <scope>NUCLEOTIDE SEQUENCE [LARGE SCALE GENOMIC DNA]</scope>
    <source>
        <strain evidence="5 6">IRF9</strain>
    </source>
</reference>
<evidence type="ECO:0000259" key="4">
    <source>
        <dbReference type="Pfam" id="PF13649"/>
    </source>
</evidence>
<sequence length="241" mass="27005">MGFYEEISKYYDYIFPVGKEQVNFIMKVVGKPPKALLDVACGTGGYAIEFAKQGYAVTAIDLDSKMIEALRTKILSHSLTINALQGNMLELSNQLNTKYDLAFCIGNSLVHLDEEKEIEIFLKEMKSSLNTEGSLVIQVINYDRVLANNVRSLPTIENEEIGLKFKRIYRHDPAINKIFFKTILEVGGNVIENEIPLYPILADNIVALLSNAGYNKVQLYGDFKGSEFDKNNSYALVLVAS</sequence>
<keyword evidence="1 5" id="KW-0489">Methyltransferase</keyword>
<protein>
    <submittedName>
        <fullName evidence="5">Methyltransferase type 11</fullName>
    </submittedName>
</protein>
<dbReference type="KEGG" id="gfe:Gferi_22420"/>
<dbReference type="PANTHER" id="PTHR16458">
    <property type="entry name" value="GLYCINE N-METHYLTRANSFERASE"/>
    <property type="match status" value="1"/>
</dbReference>
<dbReference type="SUPFAM" id="SSF53335">
    <property type="entry name" value="S-adenosyl-L-methionine-dependent methyltransferases"/>
    <property type="match status" value="1"/>
</dbReference>
<evidence type="ECO:0000313" key="5">
    <source>
        <dbReference type="EMBL" id="AOT72047.1"/>
    </source>
</evidence>
<organism evidence="5 6">
    <name type="scientific">Geosporobacter ferrireducens</name>
    <dbReference type="NCBI Taxonomy" id="1424294"/>
    <lineage>
        <taxon>Bacteria</taxon>
        <taxon>Bacillati</taxon>
        <taxon>Bacillota</taxon>
        <taxon>Clostridia</taxon>
        <taxon>Peptostreptococcales</taxon>
        <taxon>Thermotaleaceae</taxon>
        <taxon>Geosporobacter</taxon>
    </lineage>
</organism>
<dbReference type="GO" id="GO:0017174">
    <property type="term" value="F:glycine N-methyltransferase activity"/>
    <property type="evidence" value="ECO:0007669"/>
    <property type="project" value="InterPro"/>
</dbReference>
<dbReference type="InterPro" id="IPR029063">
    <property type="entry name" value="SAM-dependent_MTases_sf"/>
</dbReference>
<dbReference type="STRING" id="1424294.Gferi_22420"/>
<dbReference type="GO" id="GO:1904047">
    <property type="term" value="F:S-adenosyl-L-methionine binding"/>
    <property type="evidence" value="ECO:0007669"/>
    <property type="project" value="TreeGrafter"/>
</dbReference>
<dbReference type="Pfam" id="PF13649">
    <property type="entry name" value="Methyltransf_25"/>
    <property type="match status" value="1"/>
</dbReference>
<feature type="domain" description="Methyltransferase" evidence="4">
    <location>
        <begin position="37"/>
        <end position="133"/>
    </location>
</feature>
<dbReference type="Gene3D" id="2.20.25.110">
    <property type="entry name" value="S-adenosyl-L-methionine-dependent methyltransferases"/>
    <property type="match status" value="1"/>
</dbReference>
<dbReference type="GO" id="GO:0032259">
    <property type="term" value="P:methylation"/>
    <property type="evidence" value="ECO:0007669"/>
    <property type="project" value="UniProtKB-KW"/>
</dbReference>
<accession>A0A1D8GMC6</accession>
<keyword evidence="6" id="KW-1185">Reference proteome</keyword>
<dbReference type="GO" id="GO:0046498">
    <property type="term" value="P:S-adenosylhomocysteine metabolic process"/>
    <property type="evidence" value="ECO:0007669"/>
    <property type="project" value="TreeGrafter"/>
</dbReference>
<evidence type="ECO:0000256" key="1">
    <source>
        <dbReference type="ARBA" id="ARBA00022603"/>
    </source>
</evidence>
<dbReference type="EMBL" id="CP017269">
    <property type="protein sequence ID" value="AOT72047.1"/>
    <property type="molecule type" value="Genomic_DNA"/>
</dbReference>